<dbReference type="PANTHER" id="PTHR42829:SF2">
    <property type="entry name" value="NADH-UBIQUINONE OXIDOREDUCTASE CHAIN 5"/>
    <property type="match status" value="1"/>
</dbReference>
<feature type="transmembrane region" description="Helical" evidence="5">
    <location>
        <begin position="648"/>
        <end position="679"/>
    </location>
</feature>
<dbReference type="InterPro" id="IPR003945">
    <property type="entry name" value="NU5C-like"/>
</dbReference>
<feature type="transmembrane region" description="Helical" evidence="5">
    <location>
        <begin position="405"/>
        <end position="428"/>
    </location>
</feature>
<name>F1AAK9_NYCOV</name>
<feature type="transmembrane region" description="Helical" evidence="5">
    <location>
        <begin position="179"/>
        <end position="197"/>
    </location>
</feature>
<keyword evidence="2 5" id="KW-0812">Transmembrane</keyword>
<reference evidence="7" key="1">
    <citation type="journal article" date="2011" name="Mol. Biol. Evol.">
        <title>The Organellar Genome and Metabolic Potential of the Hydrogen-Producing Mitochondrion of Nyctotherus ovalis.</title>
        <authorList>
            <person name="de Graaf R.M."/>
            <person name="Ricard G."/>
            <person name="van Alen T.A."/>
            <person name="Duarte I."/>
            <person name="Dutilh B.E."/>
            <person name="Burgtorf C."/>
            <person name="Kuiper J.W."/>
            <person name="van der Staay G.W."/>
            <person name="Tielens A.G."/>
            <person name="Huynen M.A."/>
            <person name="Hackstein J.H."/>
        </authorList>
    </citation>
    <scope>NUCLEOTIDE SEQUENCE</scope>
</reference>
<dbReference type="GO" id="GO:0015990">
    <property type="term" value="P:electron transport coupled proton transport"/>
    <property type="evidence" value="ECO:0007669"/>
    <property type="project" value="TreeGrafter"/>
</dbReference>
<dbReference type="Pfam" id="PF00361">
    <property type="entry name" value="Proton_antipo_M"/>
    <property type="match status" value="1"/>
</dbReference>
<proteinExistence type="predicted"/>
<keyword evidence="4 5" id="KW-0472">Membrane</keyword>
<evidence type="ECO:0000256" key="5">
    <source>
        <dbReference type="SAM" id="Phobius"/>
    </source>
</evidence>
<feature type="transmembrane region" description="Helical" evidence="5">
    <location>
        <begin position="242"/>
        <end position="264"/>
    </location>
</feature>
<dbReference type="GO" id="GO:0003954">
    <property type="term" value="F:NADH dehydrogenase activity"/>
    <property type="evidence" value="ECO:0007669"/>
    <property type="project" value="TreeGrafter"/>
</dbReference>
<evidence type="ECO:0000256" key="3">
    <source>
        <dbReference type="ARBA" id="ARBA00022989"/>
    </source>
</evidence>
<keyword evidence="7" id="KW-0830">Ubiquinone</keyword>
<evidence type="ECO:0000313" key="7">
    <source>
        <dbReference type="EMBL" id="ADN85887.1"/>
    </source>
</evidence>
<feature type="transmembrane region" description="Helical" evidence="5">
    <location>
        <begin position="96"/>
        <end position="115"/>
    </location>
</feature>
<dbReference type="EMBL" id="GU057832">
    <property type="protein sequence ID" value="ADN85887.1"/>
    <property type="molecule type" value="Genomic_DNA"/>
</dbReference>
<dbReference type="GO" id="GO:0016020">
    <property type="term" value="C:membrane"/>
    <property type="evidence" value="ECO:0007669"/>
    <property type="project" value="UniProtKB-SubCell"/>
</dbReference>
<dbReference type="AlphaFoldDB" id="F1AAK9"/>
<feature type="transmembrane region" description="Helical" evidence="5">
    <location>
        <begin position="135"/>
        <end position="167"/>
    </location>
</feature>
<organism evidence="7">
    <name type="scientific">Nyctotherus ovalis</name>
    <name type="common">Ciliate protozoan</name>
    <dbReference type="NCBI Taxonomy" id="70075"/>
    <lineage>
        <taxon>Eukaryota</taxon>
        <taxon>Sar</taxon>
        <taxon>Alveolata</taxon>
        <taxon>Ciliophora</taxon>
        <taxon>Intramacronucleata</taxon>
        <taxon>Armophorea</taxon>
        <taxon>Clevelandellida</taxon>
        <taxon>Nyctotheridae</taxon>
        <taxon>Nyctotherus</taxon>
    </lineage>
</organism>
<dbReference type="GO" id="GO:0042773">
    <property type="term" value="P:ATP synthesis coupled electron transport"/>
    <property type="evidence" value="ECO:0007669"/>
    <property type="project" value="InterPro"/>
</dbReference>
<dbReference type="GO" id="GO:0008137">
    <property type="term" value="F:NADH dehydrogenase (ubiquinone) activity"/>
    <property type="evidence" value="ECO:0007669"/>
    <property type="project" value="InterPro"/>
</dbReference>
<evidence type="ECO:0000256" key="2">
    <source>
        <dbReference type="ARBA" id="ARBA00022692"/>
    </source>
</evidence>
<feature type="transmembrane region" description="Helical" evidence="5">
    <location>
        <begin position="347"/>
        <end position="368"/>
    </location>
</feature>
<dbReference type="InterPro" id="IPR001750">
    <property type="entry name" value="ND/Mrp_TM"/>
</dbReference>
<keyword evidence="3 5" id="KW-1133">Transmembrane helix</keyword>
<feature type="transmembrane region" description="Helical" evidence="5">
    <location>
        <begin position="566"/>
        <end position="590"/>
    </location>
</feature>
<feature type="transmembrane region" description="Helical" evidence="5">
    <location>
        <begin position="323"/>
        <end position="341"/>
    </location>
</feature>
<comment type="subcellular location">
    <subcellularLocation>
        <location evidence="1">Membrane</location>
        <topology evidence="1">Multi-pass membrane protein</topology>
    </subcellularLocation>
</comment>
<sequence>MLLSLLIFVMCLTYIIYRNRGNMLLLLILGICIIKDFLLLDAFYNVWLSVSLQLVDVVTTLDFTYFGFLVCFLAYLLLGIALFFAGGRFGSRMSFYLAESLLGILLSAGLLLLRQSLRYQLAFYLTLGTVQLTEAFAFTCCIVIDILTIVGTLLIDALTGLVLTFGVEYMTREAMLTNVLNNLILFSGSILCFLLAYSFGLILIFWELAGTLSLFLIDTYYSRIRTTQAVTRTYTINKFSDMWLLLASGEIYALCNTDALGVIFRVLPQVQLELSYFCGYLFDVTIVGVIIFSLFCAALCKCAQFLLFVWLPDAMEAPTPASALIHSSTLVVMGIFLLLRFSPILHLSTATLTVMLILGAITAAYGAVYANWTSDLKKAVAYSTISQIGYLFCGCAMLAFHATLIYLVVHAICKALLFIFVGYVVHMFGGTTSLKKMGGVFYIIPDIAINMFIVCLVLAGAPYTVGFFAKELIVYHIISLGGPCGTFVLLCWIITFLATPFYLYRICILPLFGKPRTSRRRYRNIAPLYAHGNFVANDSDITRNVYIHKFISQIQRWSVQGRLTTLLHVLVIAIILLCGEFLVLLVSGFFGTSTTLFPDTINVDGYICLASQILPYYRVRNIQLLIVVLFGVATCYCLLVNNQSRQNIIFFGIVLPVLLIVLLLLGGDLLLSVAAGLLAI</sequence>
<evidence type="ECO:0000259" key="6">
    <source>
        <dbReference type="Pfam" id="PF00361"/>
    </source>
</evidence>
<protein>
    <submittedName>
        <fullName evidence="7">NADH-ubiquinone oxidoreductase subunit 5</fullName>
    </submittedName>
</protein>
<keyword evidence="7" id="KW-0496">Mitochondrion</keyword>
<gene>
    <name evidence="7" type="primary">nad5</name>
</gene>
<feature type="domain" description="NADH:quinone oxidoreductase/Mrp antiporter transmembrane" evidence="6">
    <location>
        <begin position="198"/>
        <end position="487"/>
    </location>
</feature>
<feature type="transmembrane region" description="Helical" evidence="5">
    <location>
        <begin position="380"/>
        <end position="399"/>
    </location>
</feature>
<geneLocation type="mitochondrion" evidence="7"/>
<feature type="transmembrane region" description="Helical" evidence="5">
    <location>
        <begin position="473"/>
        <end position="504"/>
    </location>
</feature>
<feature type="transmembrane region" description="Helical" evidence="5">
    <location>
        <begin position="21"/>
        <end position="43"/>
    </location>
</feature>
<feature type="transmembrane region" description="Helical" evidence="5">
    <location>
        <begin position="203"/>
        <end position="221"/>
    </location>
</feature>
<feature type="transmembrane region" description="Helical" evidence="5">
    <location>
        <begin position="440"/>
        <end position="461"/>
    </location>
</feature>
<accession>F1AAK9</accession>
<evidence type="ECO:0000256" key="4">
    <source>
        <dbReference type="ARBA" id="ARBA00023136"/>
    </source>
</evidence>
<feature type="transmembrane region" description="Helical" evidence="5">
    <location>
        <begin position="284"/>
        <end position="311"/>
    </location>
</feature>
<evidence type="ECO:0000256" key="1">
    <source>
        <dbReference type="ARBA" id="ARBA00004141"/>
    </source>
</evidence>
<dbReference type="PRINTS" id="PR01434">
    <property type="entry name" value="NADHDHGNASE5"/>
</dbReference>
<feature type="transmembrane region" description="Helical" evidence="5">
    <location>
        <begin position="622"/>
        <end position="641"/>
    </location>
</feature>
<dbReference type="PANTHER" id="PTHR42829">
    <property type="entry name" value="NADH-UBIQUINONE OXIDOREDUCTASE CHAIN 5"/>
    <property type="match status" value="1"/>
</dbReference>
<feature type="transmembrane region" description="Helical" evidence="5">
    <location>
        <begin position="63"/>
        <end position="84"/>
    </location>
</feature>